<feature type="domain" description="G-protein coupled receptors family 1 profile" evidence="10">
    <location>
        <begin position="1"/>
        <end position="115"/>
    </location>
</feature>
<keyword evidence="4 9" id="KW-1133">Transmembrane helix</keyword>
<feature type="transmembrane region" description="Helical" evidence="9">
    <location>
        <begin position="50"/>
        <end position="78"/>
    </location>
</feature>
<dbReference type="Pfam" id="PF17906">
    <property type="entry name" value="HTH_48"/>
    <property type="match status" value="1"/>
</dbReference>
<dbReference type="InterPro" id="IPR000276">
    <property type="entry name" value="GPCR_Rhodpsn"/>
</dbReference>
<evidence type="ECO:0000256" key="4">
    <source>
        <dbReference type="ARBA" id="ARBA00022989"/>
    </source>
</evidence>
<comment type="similarity">
    <text evidence="2">Belongs to the G-protein coupled receptor 1 family.</text>
</comment>
<accession>A0A2J7RGC4</accession>
<dbReference type="GO" id="GO:0004930">
    <property type="term" value="F:G protein-coupled receptor activity"/>
    <property type="evidence" value="ECO:0007669"/>
    <property type="project" value="UniProtKB-KW"/>
</dbReference>
<evidence type="ECO:0000256" key="1">
    <source>
        <dbReference type="ARBA" id="ARBA00004141"/>
    </source>
</evidence>
<comment type="caution">
    <text evidence="11">The sequence shown here is derived from an EMBL/GenBank/DDBJ whole genome shotgun (WGS) entry which is preliminary data.</text>
</comment>
<protein>
    <recommendedName>
        <fullName evidence="10">G-protein coupled receptors family 1 profile domain-containing protein</fullName>
    </recommendedName>
</protein>
<evidence type="ECO:0000313" key="11">
    <source>
        <dbReference type="EMBL" id="PNF39895.1"/>
    </source>
</evidence>
<evidence type="ECO:0000256" key="8">
    <source>
        <dbReference type="ARBA" id="ARBA00023224"/>
    </source>
</evidence>
<dbReference type="GO" id="GO:0005886">
    <property type="term" value="C:plasma membrane"/>
    <property type="evidence" value="ECO:0007669"/>
    <property type="project" value="TreeGrafter"/>
</dbReference>
<dbReference type="InterPro" id="IPR017452">
    <property type="entry name" value="GPCR_Rhodpsn_7TM"/>
</dbReference>
<dbReference type="PANTHER" id="PTHR45695:SF9">
    <property type="entry name" value="LEUCOKININ RECEPTOR"/>
    <property type="match status" value="1"/>
</dbReference>
<reference evidence="11 12" key="1">
    <citation type="submission" date="2017-12" db="EMBL/GenBank/DDBJ databases">
        <title>Hemimetabolous genomes reveal molecular basis of termite eusociality.</title>
        <authorList>
            <person name="Harrison M.C."/>
            <person name="Jongepier E."/>
            <person name="Robertson H.M."/>
            <person name="Arning N."/>
            <person name="Bitard-Feildel T."/>
            <person name="Chao H."/>
            <person name="Childers C.P."/>
            <person name="Dinh H."/>
            <person name="Doddapaneni H."/>
            <person name="Dugan S."/>
            <person name="Gowin J."/>
            <person name="Greiner C."/>
            <person name="Han Y."/>
            <person name="Hu H."/>
            <person name="Hughes D.S.T."/>
            <person name="Huylmans A.-K."/>
            <person name="Kemena C."/>
            <person name="Kremer L.P.M."/>
            <person name="Lee S.L."/>
            <person name="Lopez-Ezquerra A."/>
            <person name="Mallet L."/>
            <person name="Monroy-Kuhn J.M."/>
            <person name="Moser A."/>
            <person name="Murali S.C."/>
            <person name="Muzny D.M."/>
            <person name="Otani S."/>
            <person name="Piulachs M.-D."/>
            <person name="Poelchau M."/>
            <person name="Qu J."/>
            <person name="Schaub F."/>
            <person name="Wada-Katsumata A."/>
            <person name="Worley K.C."/>
            <person name="Xie Q."/>
            <person name="Ylla G."/>
            <person name="Poulsen M."/>
            <person name="Gibbs R.A."/>
            <person name="Schal C."/>
            <person name="Richards S."/>
            <person name="Belles X."/>
            <person name="Korb J."/>
            <person name="Bornberg-Bauer E."/>
        </authorList>
    </citation>
    <scope>NUCLEOTIDE SEQUENCE [LARGE SCALE GENOMIC DNA]</scope>
    <source>
        <tissue evidence="11">Whole body</tissue>
    </source>
</reference>
<keyword evidence="8" id="KW-0807">Transducer</keyword>
<dbReference type="AlphaFoldDB" id="A0A2J7RGC4"/>
<dbReference type="InterPro" id="IPR041426">
    <property type="entry name" value="Mos1_HTH"/>
</dbReference>
<evidence type="ECO:0000313" key="12">
    <source>
        <dbReference type="Proteomes" id="UP000235965"/>
    </source>
</evidence>
<evidence type="ECO:0000256" key="2">
    <source>
        <dbReference type="ARBA" id="ARBA00010663"/>
    </source>
</evidence>
<keyword evidence="5" id="KW-0297">G-protein coupled receptor</keyword>
<dbReference type="PRINTS" id="PR00237">
    <property type="entry name" value="GPCRRHODOPSN"/>
</dbReference>
<evidence type="ECO:0000256" key="5">
    <source>
        <dbReference type="ARBA" id="ARBA00023040"/>
    </source>
</evidence>
<proteinExistence type="inferred from homology"/>
<evidence type="ECO:0000259" key="10">
    <source>
        <dbReference type="PROSITE" id="PS50262"/>
    </source>
</evidence>
<comment type="subcellular location">
    <subcellularLocation>
        <location evidence="1">Membrane</location>
        <topology evidence="1">Multi-pass membrane protein</topology>
    </subcellularLocation>
</comment>
<evidence type="ECO:0000256" key="9">
    <source>
        <dbReference type="SAM" id="Phobius"/>
    </source>
</evidence>
<keyword evidence="12" id="KW-1185">Reference proteome</keyword>
<keyword evidence="7" id="KW-0675">Receptor</keyword>
<gene>
    <name evidence="11" type="ORF">B7P43_G01960</name>
</gene>
<dbReference type="Pfam" id="PF00001">
    <property type="entry name" value="7tm_1"/>
    <property type="match status" value="1"/>
</dbReference>
<keyword evidence="6 9" id="KW-0472">Membrane</keyword>
<dbReference type="STRING" id="105785.A0A2J7RGC4"/>
<dbReference type="Proteomes" id="UP000235965">
    <property type="component" value="Unassembled WGS sequence"/>
</dbReference>
<evidence type="ECO:0000256" key="6">
    <source>
        <dbReference type="ARBA" id="ARBA00023136"/>
    </source>
</evidence>
<dbReference type="PROSITE" id="PS50262">
    <property type="entry name" value="G_PROTEIN_RECEP_F1_2"/>
    <property type="match status" value="1"/>
</dbReference>
<sequence length="341" mass="39798">MLIFSVTFAVPLLSLAFTYTCVGRRLWLRASPGNADPTRDLTQLRAKRKIIKMLVTIVVLFALCWLPLQTFLLLYYFVPGFDSYQTDEERKVYALSYFACHWLANANSMVNPFVYCFMSDNFRNDQVNEDEGAGHVARMWEKRNPFRILVGKPEGRRLLGRPRHRWVDNIKMDPREIGWDGMDWIDLAEDRGQWRALVNTRAAVKFCFLLGKSGTETLEMLKRAYKDDAMGKTQVFEWFSRFKNGEMSIDDKPRSGRPSTARTHENVEKIRDIIKEDRRRTIEEIVELSGVTWSSAARFVKEKTTEALSSISKDEFRQCFEKWNKRLDKCISVSGEYFEGD</sequence>
<evidence type="ECO:0000256" key="3">
    <source>
        <dbReference type="ARBA" id="ARBA00022692"/>
    </source>
</evidence>
<dbReference type="Gene3D" id="1.20.1070.10">
    <property type="entry name" value="Rhodopsin 7-helix transmembrane proteins"/>
    <property type="match status" value="1"/>
</dbReference>
<keyword evidence="3 9" id="KW-0812">Transmembrane</keyword>
<name>A0A2J7RGC4_9NEOP</name>
<dbReference type="Gene3D" id="1.10.10.1450">
    <property type="match status" value="1"/>
</dbReference>
<dbReference type="InParanoid" id="A0A2J7RGC4"/>
<dbReference type="EMBL" id="NEVH01004401">
    <property type="protein sequence ID" value="PNF39895.1"/>
    <property type="molecule type" value="Genomic_DNA"/>
</dbReference>
<organism evidence="11 12">
    <name type="scientific">Cryptotermes secundus</name>
    <dbReference type="NCBI Taxonomy" id="105785"/>
    <lineage>
        <taxon>Eukaryota</taxon>
        <taxon>Metazoa</taxon>
        <taxon>Ecdysozoa</taxon>
        <taxon>Arthropoda</taxon>
        <taxon>Hexapoda</taxon>
        <taxon>Insecta</taxon>
        <taxon>Pterygota</taxon>
        <taxon>Neoptera</taxon>
        <taxon>Polyneoptera</taxon>
        <taxon>Dictyoptera</taxon>
        <taxon>Blattodea</taxon>
        <taxon>Blattoidea</taxon>
        <taxon>Termitoidae</taxon>
        <taxon>Kalotermitidae</taxon>
        <taxon>Cryptotermitinae</taxon>
        <taxon>Cryptotermes</taxon>
    </lineage>
</organism>
<evidence type="ECO:0000256" key="7">
    <source>
        <dbReference type="ARBA" id="ARBA00023170"/>
    </source>
</evidence>
<dbReference type="OrthoDB" id="7344400at2759"/>
<dbReference type="PANTHER" id="PTHR45695">
    <property type="entry name" value="LEUCOKININ RECEPTOR-RELATED"/>
    <property type="match status" value="1"/>
</dbReference>
<dbReference type="SUPFAM" id="SSF81321">
    <property type="entry name" value="Family A G protein-coupled receptor-like"/>
    <property type="match status" value="1"/>
</dbReference>